<accession>A0ABS9ZVE8</accession>
<name>A0ABS9ZVE8_9SPHI</name>
<dbReference type="PROSITE" id="PS51257">
    <property type="entry name" value="PROKAR_LIPOPROTEIN"/>
    <property type="match status" value="1"/>
</dbReference>
<comment type="caution">
    <text evidence="1">The sequence shown here is derived from an EMBL/GenBank/DDBJ whole genome shotgun (WGS) entry which is preliminary data.</text>
</comment>
<keyword evidence="2" id="KW-1185">Reference proteome</keyword>
<dbReference type="EMBL" id="JALGBH010000001">
    <property type="protein sequence ID" value="MCJ0741464.1"/>
    <property type="molecule type" value="Genomic_DNA"/>
</dbReference>
<sequence length="264" mass="29307">MRKNILNSFLITAIVFTLASCKTKKIIVATPPVAQQQLPETNKKLENLQALQAKDLSFNTLALKGKADLDIDGDINSVTMNIRIKKDQAIWVNITALGGALEVARALVTPDSIKLINRMQKTYTKKPFSYIHEFTNHQIDFSLLQSIFSGNTIKAFMNENSDLKFENGVWNLSGKAEDLVYAVLFNTLLKPAETSLNDAEAGQALKVSYEKYTPLNGGLFPSKLNLQSMAGTKKIALSLEFNKVEGNTNVDFPFTVPKSYQLIK</sequence>
<dbReference type="InterPro" id="IPR025634">
    <property type="entry name" value="DUF4292"/>
</dbReference>
<dbReference type="Proteomes" id="UP001165460">
    <property type="component" value="Unassembled WGS sequence"/>
</dbReference>
<dbReference type="Pfam" id="PF14125">
    <property type="entry name" value="DUF4292"/>
    <property type="match status" value="1"/>
</dbReference>
<organism evidence="1 2">
    <name type="scientific">Pedobacter montanisoli</name>
    <dbReference type="NCBI Taxonomy" id="2923277"/>
    <lineage>
        <taxon>Bacteria</taxon>
        <taxon>Pseudomonadati</taxon>
        <taxon>Bacteroidota</taxon>
        <taxon>Sphingobacteriia</taxon>
        <taxon>Sphingobacteriales</taxon>
        <taxon>Sphingobacteriaceae</taxon>
        <taxon>Pedobacter</taxon>
    </lineage>
</organism>
<evidence type="ECO:0000313" key="2">
    <source>
        <dbReference type="Proteomes" id="UP001165460"/>
    </source>
</evidence>
<evidence type="ECO:0000313" key="1">
    <source>
        <dbReference type="EMBL" id="MCJ0741464.1"/>
    </source>
</evidence>
<protein>
    <submittedName>
        <fullName evidence="1">DUF4292 domain-containing protein</fullName>
    </submittedName>
</protein>
<reference evidence="1" key="1">
    <citation type="submission" date="2022-03" db="EMBL/GenBank/DDBJ databases">
        <authorList>
            <person name="Woo C.Y."/>
        </authorList>
    </citation>
    <scope>NUCLEOTIDE SEQUENCE</scope>
    <source>
        <strain evidence="1">CYS-01</strain>
    </source>
</reference>
<dbReference type="RefSeq" id="WP_243358290.1">
    <property type="nucleotide sequence ID" value="NZ_JALGBH010000001.1"/>
</dbReference>
<proteinExistence type="predicted"/>
<gene>
    <name evidence="1" type="ORF">MMF97_01995</name>
</gene>
<dbReference type="Gene3D" id="2.50.20.10">
    <property type="entry name" value="Lipoprotein localisation LolA/LolB/LppX"/>
    <property type="match status" value="1"/>
</dbReference>